<dbReference type="EMBL" id="QXFZ01000008">
    <property type="protein sequence ID" value="KAE9140987.1"/>
    <property type="molecule type" value="Genomic_DNA"/>
</dbReference>
<comment type="caution">
    <text evidence="8">The sequence shown here is derived from an EMBL/GenBank/DDBJ whole genome shotgun (WGS) entry which is preliminary data.</text>
</comment>
<dbReference type="AlphaFoldDB" id="A0A6A3G051"/>
<dbReference type="Proteomes" id="UP000433483">
    <property type="component" value="Unassembled WGS sequence"/>
</dbReference>
<feature type="transmembrane region" description="Helical" evidence="7">
    <location>
        <begin position="15"/>
        <end position="34"/>
    </location>
</feature>
<dbReference type="Proteomes" id="UP000437068">
    <property type="component" value="Unassembled WGS sequence"/>
</dbReference>
<feature type="transmembrane region" description="Helical" evidence="7">
    <location>
        <begin position="383"/>
        <end position="400"/>
    </location>
</feature>
<feature type="transmembrane region" description="Helical" evidence="7">
    <location>
        <begin position="420"/>
        <end position="439"/>
    </location>
</feature>
<evidence type="ECO:0000256" key="7">
    <source>
        <dbReference type="SAM" id="Phobius"/>
    </source>
</evidence>
<dbReference type="PANTHER" id="PTHR10383:SF9">
    <property type="entry name" value="SERINE INCORPORATOR, ISOFORM F"/>
    <property type="match status" value="1"/>
</dbReference>
<feature type="transmembrane region" description="Helical" evidence="7">
    <location>
        <begin position="94"/>
        <end position="115"/>
    </location>
</feature>
<dbReference type="Proteomes" id="UP000429523">
    <property type="component" value="Unassembled WGS sequence"/>
</dbReference>
<dbReference type="GO" id="GO:0016020">
    <property type="term" value="C:membrane"/>
    <property type="evidence" value="ECO:0007669"/>
    <property type="project" value="UniProtKB-SubCell"/>
</dbReference>
<evidence type="ECO:0000313" key="21">
    <source>
        <dbReference type="Proteomes" id="UP000460718"/>
    </source>
</evidence>
<evidence type="ECO:0000256" key="4">
    <source>
        <dbReference type="ARBA" id="ARBA00022989"/>
    </source>
</evidence>
<dbReference type="OrthoDB" id="5963193at2759"/>
<feature type="transmembrane region" description="Helical" evidence="7">
    <location>
        <begin position="185"/>
        <end position="206"/>
    </location>
</feature>
<dbReference type="Proteomes" id="UP000441208">
    <property type="component" value="Unassembled WGS sequence"/>
</dbReference>
<dbReference type="Proteomes" id="UP000440367">
    <property type="component" value="Unassembled WGS sequence"/>
</dbReference>
<feature type="region of interest" description="Disordered" evidence="6">
    <location>
        <begin position="315"/>
        <end position="335"/>
    </location>
</feature>
<comment type="subcellular location">
    <subcellularLocation>
        <location evidence="1">Membrane</location>
        <topology evidence="1">Multi-pass membrane protein</topology>
    </subcellularLocation>
</comment>
<dbReference type="PANTHER" id="PTHR10383">
    <property type="entry name" value="SERINE INCORPORATOR"/>
    <property type="match status" value="1"/>
</dbReference>
<evidence type="ECO:0000313" key="8">
    <source>
        <dbReference type="EMBL" id="KAE8950007.1"/>
    </source>
</evidence>
<evidence type="ECO:0000256" key="2">
    <source>
        <dbReference type="ARBA" id="ARBA00006665"/>
    </source>
</evidence>
<comment type="similarity">
    <text evidence="2">Belongs to the TDE1 family.</text>
</comment>
<dbReference type="EMBL" id="QXGF01000009">
    <property type="protein sequence ID" value="KAE8950007.1"/>
    <property type="molecule type" value="Genomic_DNA"/>
</dbReference>
<evidence type="ECO:0000256" key="5">
    <source>
        <dbReference type="ARBA" id="ARBA00023136"/>
    </source>
</evidence>
<gene>
    <name evidence="14" type="ORF">PF001_g389</name>
    <name evidence="13" type="ORF">PF002_g401</name>
    <name evidence="12" type="ORF">PF005_g428</name>
    <name evidence="11" type="ORF">PF006_g303</name>
    <name evidence="10" type="ORF">PF007_g433</name>
    <name evidence="8" type="ORF">PF009_g469</name>
    <name evidence="9" type="ORF">PF011_g247</name>
</gene>
<reference evidence="15 16" key="1">
    <citation type="submission" date="2018-08" db="EMBL/GenBank/DDBJ databases">
        <title>Genomic investigation of the strawberry pathogen Phytophthora fragariae indicates pathogenicity is determined by transcriptional variation in three key races.</title>
        <authorList>
            <person name="Adams T.M."/>
            <person name="Armitage A.D."/>
            <person name="Sobczyk M.K."/>
            <person name="Bates H.J."/>
            <person name="Dunwell J.M."/>
            <person name="Nellist C.F."/>
            <person name="Harrison R.J."/>
        </authorList>
    </citation>
    <scope>NUCLEOTIDE SEQUENCE [LARGE SCALE GENOMIC DNA]</scope>
    <source>
        <strain evidence="14 17">A4</strain>
        <strain evidence="13 18">BC-1</strain>
        <strain evidence="12 16">NOV-27</strain>
        <strain evidence="11 19">NOV-5</strain>
        <strain evidence="10 20">NOV-71</strain>
        <strain evidence="8 15">NOV-9</strain>
        <strain evidence="9 21">SCRP245</strain>
    </source>
</reference>
<evidence type="ECO:0000313" key="20">
    <source>
        <dbReference type="Proteomes" id="UP000441208"/>
    </source>
</evidence>
<organism evidence="8 15">
    <name type="scientific">Phytophthora fragariae</name>
    <dbReference type="NCBI Taxonomy" id="53985"/>
    <lineage>
        <taxon>Eukaryota</taxon>
        <taxon>Sar</taxon>
        <taxon>Stramenopiles</taxon>
        <taxon>Oomycota</taxon>
        <taxon>Peronosporomycetes</taxon>
        <taxon>Peronosporales</taxon>
        <taxon>Peronosporaceae</taxon>
        <taxon>Phytophthora</taxon>
    </lineage>
</organism>
<feature type="transmembrane region" description="Helical" evidence="7">
    <location>
        <begin position="239"/>
        <end position="260"/>
    </location>
</feature>
<feature type="compositionally biased region" description="Polar residues" evidence="6">
    <location>
        <begin position="319"/>
        <end position="331"/>
    </location>
</feature>
<keyword evidence="16" id="KW-1185">Reference proteome</keyword>
<evidence type="ECO:0000256" key="6">
    <source>
        <dbReference type="SAM" id="MobiDB-lite"/>
    </source>
</evidence>
<sequence>MPSMLPAFLQIEINWLRGLYIALFFCNAIFATMFKTIGRDLLSSFGTFSDCDETDSASCQGNQMIFRASFSISMFFLMRALLSRFGWVQPRARAIKILMWVEVPVLIALLVGSFYIPNSFFDRYVPFTRVASGFFILFQIFSIVSVSYQVRDTLLDGIERAEKAEAQGETRRDFCAGSVCLWKTVFIGVCALSLVCIGSGITYLYMRFADCDLGLAFTTITIVAAALLLIACVSPWIEVGLLPPCAISAYLVLMCWQALVSNPVKSCEHRRHPPPSSTDEESSNTDSVIANAVIAAFAMTWTSWRTSSAATKLLVRQGRTPQSRETPTIRSGSDDRHRDQQFASVVVVDVHPAHHTDESPTLAPAGTTVEPPQPSRELIHEPWQFYSMMCLAGLYMAMVLTDWNSADGSFNNISMWVKIVAQWVTILLFSWTLVAPKLFPDRDFS</sequence>
<dbReference type="EMBL" id="QXGE01000007">
    <property type="protein sequence ID" value="KAE9330442.1"/>
    <property type="molecule type" value="Genomic_DNA"/>
</dbReference>
<protein>
    <submittedName>
        <fullName evidence="8">Uncharacterized protein</fullName>
    </submittedName>
</protein>
<dbReference type="EMBL" id="QXFW01000005">
    <property type="protein sequence ID" value="KAE9031177.1"/>
    <property type="molecule type" value="Genomic_DNA"/>
</dbReference>
<evidence type="ECO:0000313" key="12">
    <source>
        <dbReference type="EMBL" id="KAE9237949.1"/>
    </source>
</evidence>
<keyword evidence="4 7" id="KW-1133">Transmembrane helix</keyword>
<keyword evidence="3 7" id="KW-0812">Transmembrane</keyword>
<feature type="transmembrane region" description="Helical" evidence="7">
    <location>
        <begin position="213"/>
        <end position="233"/>
    </location>
</feature>
<accession>A0A6A3G051</accession>
<evidence type="ECO:0000256" key="1">
    <source>
        <dbReference type="ARBA" id="ARBA00004141"/>
    </source>
</evidence>
<feature type="transmembrane region" description="Helical" evidence="7">
    <location>
        <begin position="64"/>
        <end position="82"/>
    </location>
</feature>
<evidence type="ECO:0000313" key="13">
    <source>
        <dbReference type="EMBL" id="KAE9258101.1"/>
    </source>
</evidence>
<dbReference type="Pfam" id="PF03348">
    <property type="entry name" value="Serinc"/>
    <property type="match status" value="1"/>
</dbReference>
<evidence type="ECO:0000313" key="11">
    <source>
        <dbReference type="EMBL" id="KAE9155791.1"/>
    </source>
</evidence>
<feature type="transmembrane region" description="Helical" evidence="7">
    <location>
        <begin position="127"/>
        <end position="148"/>
    </location>
</feature>
<dbReference type="InterPro" id="IPR005016">
    <property type="entry name" value="TDE1/TMS"/>
</dbReference>
<keyword evidence="5 7" id="KW-0472">Membrane</keyword>
<dbReference type="EMBL" id="QXGB01000008">
    <property type="protein sequence ID" value="KAE9237949.1"/>
    <property type="molecule type" value="Genomic_DNA"/>
</dbReference>
<evidence type="ECO:0000313" key="17">
    <source>
        <dbReference type="Proteomes" id="UP000437068"/>
    </source>
</evidence>
<evidence type="ECO:0000313" key="16">
    <source>
        <dbReference type="Proteomes" id="UP000433483"/>
    </source>
</evidence>
<evidence type="ECO:0000313" key="14">
    <source>
        <dbReference type="EMBL" id="KAE9330442.1"/>
    </source>
</evidence>
<dbReference type="EMBL" id="QXGD01000008">
    <property type="protein sequence ID" value="KAE9258101.1"/>
    <property type="molecule type" value="Genomic_DNA"/>
</dbReference>
<proteinExistence type="inferred from homology"/>
<dbReference type="Proteomes" id="UP000460718">
    <property type="component" value="Unassembled WGS sequence"/>
</dbReference>
<name>A0A6A3G051_9STRA</name>
<dbReference type="Proteomes" id="UP000440732">
    <property type="component" value="Unassembled WGS sequence"/>
</dbReference>
<evidence type="ECO:0000256" key="3">
    <source>
        <dbReference type="ARBA" id="ARBA00022692"/>
    </source>
</evidence>
<evidence type="ECO:0000313" key="19">
    <source>
        <dbReference type="Proteomes" id="UP000440732"/>
    </source>
</evidence>
<evidence type="ECO:0000313" key="9">
    <source>
        <dbReference type="EMBL" id="KAE9031177.1"/>
    </source>
</evidence>
<dbReference type="EMBL" id="QXGA01000006">
    <property type="protein sequence ID" value="KAE9155791.1"/>
    <property type="molecule type" value="Genomic_DNA"/>
</dbReference>
<evidence type="ECO:0000313" key="10">
    <source>
        <dbReference type="EMBL" id="KAE9140987.1"/>
    </source>
</evidence>
<evidence type="ECO:0000313" key="15">
    <source>
        <dbReference type="Proteomes" id="UP000429523"/>
    </source>
</evidence>
<evidence type="ECO:0000313" key="18">
    <source>
        <dbReference type="Proteomes" id="UP000440367"/>
    </source>
</evidence>